<feature type="compositionally biased region" description="Polar residues" evidence="2">
    <location>
        <begin position="152"/>
        <end position="162"/>
    </location>
</feature>
<comment type="caution">
    <text evidence="4">The sequence shown here is derived from an EMBL/GenBank/DDBJ whole genome shotgun (WGS) entry which is preliminary data.</text>
</comment>
<dbReference type="PANTHER" id="PTHR15832">
    <property type="entry name" value="SHC (SRC HOMOLOGY DOMAIN C-TERMINAL) ADAPTOR HOMOLOG"/>
    <property type="match status" value="1"/>
</dbReference>
<dbReference type="SMART" id="SM00252">
    <property type="entry name" value="SH2"/>
    <property type="match status" value="1"/>
</dbReference>
<dbReference type="OrthoDB" id="10013007at2759"/>
<dbReference type="SUPFAM" id="SSF55550">
    <property type="entry name" value="SH2 domain"/>
    <property type="match status" value="1"/>
</dbReference>
<accession>A0A8X6QLX9</accession>
<dbReference type="AlphaFoldDB" id="A0A8X6QLX9"/>
<reference evidence="4" key="1">
    <citation type="submission" date="2020-08" db="EMBL/GenBank/DDBJ databases">
        <title>Multicomponent nature underlies the extraordinary mechanical properties of spider dragline silk.</title>
        <authorList>
            <person name="Kono N."/>
            <person name="Nakamura H."/>
            <person name="Mori M."/>
            <person name="Yoshida Y."/>
            <person name="Ohtoshi R."/>
            <person name="Malay A.D."/>
            <person name="Moran D.A.P."/>
            <person name="Tomita M."/>
            <person name="Numata K."/>
            <person name="Arakawa K."/>
        </authorList>
    </citation>
    <scope>NUCLEOTIDE SEQUENCE</scope>
</reference>
<name>A0A8X6QLX9_NEPPI</name>
<feature type="compositionally biased region" description="Low complexity" evidence="2">
    <location>
        <begin position="55"/>
        <end position="68"/>
    </location>
</feature>
<evidence type="ECO:0000256" key="2">
    <source>
        <dbReference type="SAM" id="MobiDB-lite"/>
    </source>
</evidence>
<evidence type="ECO:0000259" key="3">
    <source>
        <dbReference type="PROSITE" id="PS50001"/>
    </source>
</evidence>
<evidence type="ECO:0000313" key="5">
    <source>
        <dbReference type="Proteomes" id="UP000887013"/>
    </source>
</evidence>
<protein>
    <submittedName>
        <fullName evidence="4">Tensin-3</fullName>
    </submittedName>
</protein>
<dbReference type="InterPro" id="IPR036860">
    <property type="entry name" value="SH2_dom_sf"/>
</dbReference>
<feature type="region of interest" description="Disordered" evidence="2">
    <location>
        <begin position="180"/>
        <end position="200"/>
    </location>
</feature>
<sequence>MNANKILKVEDSTASRREHSNMATALSDCHGSRPDSLLSGIRKFPDQDRANMWSPCSNCSSSDENNSPTALNSFNWDKPALEDKSVDFGWAPAPKGNCGKTLSSKTAERRKIDPRSEKRTASYVNLQQVDTKCSQDCTVSEPRKSPKKDHQLTQGCGSVTSSSKSERLYPLVDLEETSDRKDIPASVLEPDSSSFERSEEDIEKEKEDLRNVAWFQAGIPREIALEVLAEKPEGSFIVRKSTTKPGCFALSLRVPQEKNPTGIAHYLILQTNKGYKIKGFTKEFSSLNALITHHSVMPELLPCPLNLSRQFTRDAEHEFEETEQKTCDIFSDIHWLMTDLEV</sequence>
<evidence type="ECO:0000313" key="4">
    <source>
        <dbReference type="EMBL" id="GFU20614.1"/>
    </source>
</evidence>
<feature type="domain" description="SH2" evidence="3">
    <location>
        <begin position="214"/>
        <end position="311"/>
    </location>
</feature>
<dbReference type="PANTHER" id="PTHR15832:SF2">
    <property type="entry name" value="SH2 DOMAIN-CONTAINING PROTEIN"/>
    <property type="match status" value="1"/>
</dbReference>
<feature type="region of interest" description="Disordered" evidence="2">
    <location>
        <begin position="137"/>
        <end position="162"/>
    </location>
</feature>
<proteinExistence type="predicted"/>
<dbReference type="Pfam" id="PF00017">
    <property type="entry name" value="SH2"/>
    <property type="match status" value="1"/>
</dbReference>
<feature type="compositionally biased region" description="Basic and acidic residues" evidence="2">
    <location>
        <begin position="141"/>
        <end position="151"/>
    </location>
</feature>
<keyword evidence="5" id="KW-1185">Reference proteome</keyword>
<feature type="compositionally biased region" description="Basic and acidic residues" evidence="2">
    <location>
        <begin position="7"/>
        <end position="20"/>
    </location>
</feature>
<organism evidence="4 5">
    <name type="scientific">Nephila pilipes</name>
    <name type="common">Giant wood spider</name>
    <name type="synonym">Nephila maculata</name>
    <dbReference type="NCBI Taxonomy" id="299642"/>
    <lineage>
        <taxon>Eukaryota</taxon>
        <taxon>Metazoa</taxon>
        <taxon>Ecdysozoa</taxon>
        <taxon>Arthropoda</taxon>
        <taxon>Chelicerata</taxon>
        <taxon>Arachnida</taxon>
        <taxon>Araneae</taxon>
        <taxon>Araneomorphae</taxon>
        <taxon>Entelegynae</taxon>
        <taxon>Araneoidea</taxon>
        <taxon>Nephilidae</taxon>
        <taxon>Nephila</taxon>
    </lineage>
</organism>
<feature type="region of interest" description="Disordered" evidence="2">
    <location>
        <begin position="55"/>
        <end position="74"/>
    </location>
</feature>
<dbReference type="Proteomes" id="UP000887013">
    <property type="component" value="Unassembled WGS sequence"/>
</dbReference>
<gene>
    <name evidence="4" type="primary">X975_04648</name>
    <name evidence="4" type="ORF">NPIL_435901</name>
</gene>
<evidence type="ECO:0000256" key="1">
    <source>
        <dbReference type="PROSITE-ProRule" id="PRU00191"/>
    </source>
</evidence>
<feature type="region of interest" description="Disordered" evidence="2">
    <location>
        <begin position="1"/>
        <end position="43"/>
    </location>
</feature>
<dbReference type="InterPro" id="IPR000980">
    <property type="entry name" value="SH2"/>
</dbReference>
<dbReference type="Gene3D" id="3.30.505.10">
    <property type="entry name" value="SH2 domain"/>
    <property type="match status" value="1"/>
</dbReference>
<dbReference type="PROSITE" id="PS50001">
    <property type="entry name" value="SH2"/>
    <property type="match status" value="1"/>
</dbReference>
<keyword evidence="1" id="KW-0727">SH2 domain</keyword>
<dbReference type="EMBL" id="BMAW01031315">
    <property type="protein sequence ID" value="GFU20614.1"/>
    <property type="molecule type" value="Genomic_DNA"/>
</dbReference>
<feature type="compositionally biased region" description="Basic and acidic residues" evidence="2">
    <location>
        <begin position="106"/>
        <end position="120"/>
    </location>
</feature>
<dbReference type="PRINTS" id="PR00401">
    <property type="entry name" value="SH2DOMAIN"/>
</dbReference>
<feature type="region of interest" description="Disordered" evidence="2">
    <location>
        <begin position="95"/>
        <end position="121"/>
    </location>
</feature>